<gene>
    <name evidence="2" type="ORF">NU08_0251</name>
</gene>
<sequence>MKSSIYLKILLFIVGLIGFSIGIALLFFPITFEASAGIYLNENDFSLLSEIRSSGGTLIVFGIVIVTGAFKSSFTKISLQTAILLYFAYGFSRLYAIIVDGIPSPTILNAAISEIVIGIICTGFYFKYKSERG</sequence>
<evidence type="ECO:0000313" key="3">
    <source>
        <dbReference type="Proteomes" id="UP000290433"/>
    </source>
</evidence>
<name>A0A444W4S5_9FLAO</name>
<keyword evidence="1" id="KW-0812">Transmembrane</keyword>
<comment type="caution">
    <text evidence="2">The sequence shown here is derived from an EMBL/GenBank/DDBJ whole genome shotgun (WGS) entry which is preliminary data.</text>
</comment>
<dbReference type="AlphaFoldDB" id="A0A444W4S5"/>
<organism evidence="2 3">
    <name type="scientific">Flavobacterium anhuiense</name>
    <dbReference type="NCBI Taxonomy" id="459526"/>
    <lineage>
        <taxon>Bacteria</taxon>
        <taxon>Pseudomonadati</taxon>
        <taxon>Bacteroidota</taxon>
        <taxon>Flavobacteriia</taxon>
        <taxon>Flavobacteriales</taxon>
        <taxon>Flavobacteriaceae</taxon>
        <taxon>Flavobacterium</taxon>
    </lineage>
</organism>
<dbReference type="InterPro" id="IPR025597">
    <property type="entry name" value="DUF4345"/>
</dbReference>
<dbReference type="EMBL" id="JUIV01000001">
    <property type="protein sequence ID" value="RYJ40814.1"/>
    <property type="molecule type" value="Genomic_DNA"/>
</dbReference>
<feature type="transmembrane region" description="Helical" evidence="1">
    <location>
        <begin position="9"/>
        <end position="31"/>
    </location>
</feature>
<keyword evidence="1" id="KW-1133">Transmembrane helix</keyword>
<reference evidence="2 3" key="1">
    <citation type="submission" date="2014-12" db="EMBL/GenBank/DDBJ databases">
        <title>Genome sequence of Flavobacterium anhuiense RCM74.</title>
        <authorList>
            <person name="Kim J.F."/>
            <person name="Song J.Y."/>
            <person name="Kwak M.-J."/>
            <person name="Lee S.-W."/>
        </authorList>
    </citation>
    <scope>NUCLEOTIDE SEQUENCE [LARGE SCALE GENOMIC DNA]</scope>
    <source>
        <strain evidence="2 3">RCM74</strain>
    </source>
</reference>
<dbReference type="OrthoDB" id="959338at2"/>
<proteinExistence type="predicted"/>
<dbReference type="RefSeq" id="WP_129745368.1">
    <property type="nucleotide sequence ID" value="NZ_JUIV01000001.1"/>
</dbReference>
<evidence type="ECO:0000313" key="2">
    <source>
        <dbReference type="EMBL" id="RYJ40814.1"/>
    </source>
</evidence>
<dbReference type="Pfam" id="PF14248">
    <property type="entry name" value="DUF4345"/>
    <property type="match status" value="1"/>
</dbReference>
<protein>
    <submittedName>
        <fullName evidence="2">Putative Membrane protein</fullName>
    </submittedName>
</protein>
<evidence type="ECO:0000256" key="1">
    <source>
        <dbReference type="SAM" id="Phobius"/>
    </source>
</evidence>
<accession>A0A444W4S5</accession>
<dbReference type="Proteomes" id="UP000290433">
    <property type="component" value="Unassembled WGS sequence"/>
</dbReference>
<feature type="transmembrane region" description="Helical" evidence="1">
    <location>
        <begin position="51"/>
        <end position="70"/>
    </location>
</feature>
<keyword evidence="1" id="KW-0472">Membrane</keyword>
<feature type="transmembrane region" description="Helical" evidence="1">
    <location>
        <begin position="82"/>
        <end position="101"/>
    </location>
</feature>
<feature type="transmembrane region" description="Helical" evidence="1">
    <location>
        <begin position="107"/>
        <end position="126"/>
    </location>
</feature>